<dbReference type="Proteomes" id="UP001356427">
    <property type="component" value="Unassembled WGS sequence"/>
</dbReference>
<dbReference type="EMBL" id="JAGTTL010000018">
    <property type="protein sequence ID" value="KAK6308683.1"/>
    <property type="molecule type" value="Genomic_DNA"/>
</dbReference>
<sequence length="128" mass="14122">MLQKCFGTLPQICASTQSCLGALRTIPSSSWLFFALTCTVNCGTLYRQVCAFPNHVQSMKFTTGGLQSSCRNISRMINGNKMHLSSISSLIAKGLNTYVNKVFLIFNTFAKMSKNLFSLCHYGVLCVD</sequence>
<dbReference type="AlphaFoldDB" id="A0AAN8LAV2"/>
<keyword evidence="2" id="KW-1185">Reference proteome</keyword>
<protein>
    <submittedName>
        <fullName evidence="1">Uncharacterized protein</fullName>
    </submittedName>
</protein>
<proteinExistence type="predicted"/>
<comment type="caution">
    <text evidence="1">The sequence shown here is derived from an EMBL/GenBank/DDBJ whole genome shotgun (WGS) entry which is preliminary data.</text>
</comment>
<reference evidence="1 2" key="1">
    <citation type="submission" date="2021-04" db="EMBL/GenBank/DDBJ databases">
        <authorList>
            <person name="De Guttry C."/>
            <person name="Zahm M."/>
            <person name="Klopp C."/>
            <person name="Cabau C."/>
            <person name="Louis A."/>
            <person name="Berthelot C."/>
            <person name="Parey E."/>
            <person name="Roest Crollius H."/>
            <person name="Montfort J."/>
            <person name="Robinson-Rechavi M."/>
            <person name="Bucao C."/>
            <person name="Bouchez O."/>
            <person name="Gislard M."/>
            <person name="Lluch J."/>
            <person name="Milhes M."/>
            <person name="Lampietro C."/>
            <person name="Lopez Roques C."/>
            <person name="Donnadieu C."/>
            <person name="Braasch I."/>
            <person name="Desvignes T."/>
            <person name="Postlethwait J."/>
            <person name="Bobe J."/>
            <person name="Wedekind C."/>
            <person name="Guiguen Y."/>
        </authorList>
    </citation>
    <scope>NUCLEOTIDE SEQUENCE [LARGE SCALE GENOMIC DNA]</scope>
    <source>
        <strain evidence="1">Cs_M1</strain>
        <tissue evidence="1">Blood</tissue>
    </source>
</reference>
<dbReference type="PROSITE" id="PS51257">
    <property type="entry name" value="PROKAR_LIPOPROTEIN"/>
    <property type="match status" value="1"/>
</dbReference>
<evidence type="ECO:0000313" key="2">
    <source>
        <dbReference type="Proteomes" id="UP001356427"/>
    </source>
</evidence>
<name>A0AAN8LAV2_9TELE</name>
<evidence type="ECO:0000313" key="1">
    <source>
        <dbReference type="EMBL" id="KAK6308683.1"/>
    </source>
</evidence>
<gene>
    <name evidence="1" type="ORF">J4Q44_G00201460</name>
</gene>
<organism evidence="1 2">
    <name type="scientific">Coregonus suidteri</name>
    <dbReference type="NCBI Taxonomy" id="861788"/>
    <lineage>
        <taxon>Eukaryota</taxon>
        <taxon>Metazoa</taxon>
        <taxon>Chordata</taxon>
        <taxon>Craniata</taxon>
        <taxon>Vertebrata</taxon>
        <taxon>Euteleostomi</taxon>
        <taxon>Actinopterygii</taxon>
        <taxon>Neopterygii</taxon>
        <taxon>Teleostei</taxon>
        <taxon>Protacanthopterygii</taxon>
        <taxon>Salmoniformes</taxon>
        <taxon>Salmonidae</taxon>
        <taxon>Coregoninae</taxon>
        <taxon>Coregonus</taxon>
    </lineage>
</organism>
<accession>A0AAN8LAV2</accession>